<proteinExistence type="predicted"/>
<keyword evidence="2" id="KW-1133">Transmembrane helix</keyword>
<feature type="transmembrane region" description="Helical" evidence="2">
    <location>
        <begin position="378"/>
        <end position="397"/>
    </location>
</feature>
<feature type="transmembrane region" description="Helical" evidence="2">
    <location>
        <begin position="234"/>
        <end position="260"/>
    </location>
</feature>
<dbReference type="GO" id="GO:0055085">
    <property type="term" value="P:transmembrane transport"/>
    <property type="evidence" value="ECO:0007669"/>
    <property type="project" value="TreeGrafter"/>
</dbReference>
<feature type="region of interest" description="Disordered" evidence="1">
    <location>
        <begin position="848"/>
        <end position="911"/>
    </location>
</feature>
<evidence type="ECO:0000256" key="2">
    <source>
        <dbReference type="SAM" id="Phobius"/>
    </source>
</evidence>
<dbReference type="EMBL" id="JAGDFL010000003">
    <property type="protein sequence ID" value="KAG7402124.1"/>
    <property type="molecule type" value="Genomic_DNA"/>
</dbReference>
<accession>A0A8T1X9R3</accession>
<feature type="compositionally biased region" description="Low complexity" evidence="1">
    <location>
        <begin position="549"/>
        <end position="581"/>
    </location>
</feature>
<evidence type="ECO:0000256" key="1">
    <source>
        <dbReference type="SAM" id="MobiDB-lite"/>
    </source>
</evidence>
<keyword evidence="5" id="KW-1185">Reference proteome</keyword>
<organism evidence="4 5">
    <name type="scientific">Phytophthora boehmeriae</name>
    <dbReference type="NCBI Taxonomy" id="109152"/>
    <lineage>
        <taxon>Eukaryota</taxon>
        <taxon>Sar</taxon>
        <taxon>Stramenopiles</taxon>
        <taxon>Oomycota</taxon>
        <taxon>Peronosporomycetes</taxon>
        <taxon>Peronosporales</taxon>
        <taxon>Peronosporaceae</taxon>
        <taxon>Phytophthora</taxon>
    </lineage>
</organism>
<feature type="transmembrane region" description="Helical" evidence="2">
    <location>
        <begin position="463"/>
        <end position="481"/>
    </location>
</feature>
<feature type="compositionally biased region" description="Polar residues" evidence="1">
    <location>
        <begin position="611"/>
        <end position="622"/>
    </location>
</feature>
<sequence>MGLLCCAAKCCGCMALSQLCALLLPLGILAVLAALFYTYLIPWGEDQIRQALNLASDVDIGDLNASYIAENSCSGCVFGSNTQWPTNTTGTLHFLDSKAGETASGVIATSLAGAAVIGTGTMLWASAMPSAAAALSFSGGFYEMTHIVEQAQFVGMISQLRIEGAPTFLVQFSKELSWTNFNLIKSGSDSDDSSDGDERRLADSSASGTGFVAAAGQSGPARYAALIGVDEKDLFFYTLMTFAVVLAVIHVLYMILVLILGALAKNESFGDVARKWYRKVVWAGVLALLLAQYMFSMAGSYFVSQGSSSDSAEGSSGRFALGVVALAAVILLALGLGIIVVGNNTEELRDIGTYEHDQRAFSSKYSAYYDEYNFDNRFFFVPRILLAVLTGTIVGVVRDATTQLLCIMGITFVYLILLLIRQPNLLRFLYYIGITSVFMKVVLISLMLIVARDDYFPQSVRDNVAYGIIGVNMFIFFLLFVRQAYTIIHKMIVACRHKKDGKNSSSLDATDINLEFGNNASTARGYQQVDPTPANRGLDWYETKPEQFTQQQPPYHPQQHQSQPYQTQTSTISSYATTQSSRAPNNFDHVPMLEVAPDPVPAFSRSKGPVSRNQQYSFGGSSRDNDAFAANNAVPPSAPEAPVPTYDVLAAYLGTSKTKEEEAYATSPPKSSRGTKPLSSRGTKPLSSRGMKPLSSRGMAPLSDSRPSTVPLTASTGSFSGADSGASQHSSRRKRSFDMDSLHRDVDIDDVDVDGDFIVEPPAPGSARQQFAPGASTVRPQFNPGASTASLRYAPGASTTSTNASMEQSYVNFADSVVSTNSHIGVAQNNGKEDNSFSAALKAAPNANNGGFGSSPQAKMSIFSNDSDSFDGDSSGWFKRRSKTVTSVDESEGSEANDVEGKPSDGKTLPTAASAFTHRDSADSYGYQSTVNFASSHMDFNGQSQVSHNRLDQSLGESRLKQYLDDQESVSSMGADSESDDGGYYPSQRRGTGSSNQSFVSANSDDSMGFFVDRESDRNANFDRYSHSNTLTL</sequence>
<feature type="compositionally biased region" description="Polar residues" evidence="1">
    <location>
        <begin position="778"/>
        <end position="790"/>
    </location>
</feature>
<dbReference type="PANTHER" id="PTHR31145:SF6">
    <property type="entry name" value="INTEGRAL MEMBRANE PROTEIN (AFU_ORTHOLOGUE AFUA_7G01610)"/>
    <property type="match status" value="1"/>
</dbReference>
<dbReference type="Proteomes" id="UP000693981">
    <property type="component" value="Unassembled WGS sequence"/>
</dbReference>
<feature type="region of interest" description="Disordered" evidence="1">
    <location>
        <begin position="965"/>
        <end position="1002"/>
    </location>
</feature>
<dbReference type="AlphaFoldDB" id="A0A8T1X9R3"/>
<keyword evidence="2" id="KW-0472">Membrane</keyword>
<evidence type="ECO:0000313" key="4">
    <source>
        <dbReference type="EMBL" id="KAG7402124.1"/>
    </source>
</evidence>
<feature type="compositionally biased region" description="Polar residues" evidence="1">
    <location>
        <begin position="989"/>
        <end position="1002"/>
    </location>
</feature>
<feature type="compositionally biased region" description="Polar residues" evidence="1">
    <location>
        <begin position="848"/>
        <end position="858"/>
    </location>
</feature>
<feature type="transmembrane region" description="Helical" evidence="2">
    <location>
        <begin position="428"/>
        <end position="451"/>
    </location>
</feature>
<feature type="transmembrane region" description="Helical" evidence="2">
    <location>
        <begin position="319"/>
        <end position="341"/>
    </location>
</feature>
<feature type="compositionally biased region" description="Polar residues" evidence="1">
    <location>
        <begin position="668"/>
        <end position="686"/>
    </location>
</feature>
<evidence type="ECO:0000313" key="5">
    <source>
        <dbReference type="Proteomes" id="UP000693981"/>
    </source>
</evidence>
<dbReference type="PANTHER" id="PTHR31145">
    <property type="entry name" value="INTEGRAL MEMBRANE PROTEIN (AFU_ORTHOLOGUE AFUA_7G01610)"/>
    <property type="match status" value="1"/>
</dbReference>
<feature type="compositionally biased region" description="Polar residues" evidence="1">
    <location>
        <begin position="705"/>
        <end position="729"/>
    </location>
</feature>
<feature type="transmembrane region" description="Helical" evidence="2">
    <location>
        <begin position="280"/>
        <end position="303"/>
    </location>
</feature>
<feature type="region of interest" description="Disordered" evidence="1">
    <location>
        <begin position="598"/>
        <end position="643"/>
    </location>
</feature>
<protein>
    <recommendedName>
        <fullName evidence="3">TRP C-terminal domain-containing protein</fullName>
    </recommendedName>
</protein>
<dbReference type="Pfam" id="PF06011">
    <property type="entry name" value="TRP"/>
    <property type="match status" value="1"/>
</dbReference>
<gene>
    <name evidence="4" type="ORF">PHYBOEH_005687</name>
</gene>
<dbReference type="InterPro" id="IPR040241">
    <property type="entry name" value="TRP_Flc/Pkd2-like"/>
</dbReference>
<feature type="compositionally biased region" description="Low complexity" evidence="1">
    <location>
        <begin position="861"/>
        <end position="876"/>
    </location>
</feature>
<feature type="compositionally biased region" description="Acidic residues" evidence="1">
    <location>
        <begin position="889"/>
        <end position="898"/>
    </location>
</feature>
<dbReference type="GO" id="GO:0016020">
    <property type="term" value="C:membrane"/>
    <property type="evidence" value="ECO:0007669"/>
    <property type="project" value="TreeGrafter"/>
</dbReference>
<feature type="region of interest" description="Disordered" evidence="1">
    <location>
        <begin position="763"/>
        <end position="803"/>
    </location>
</feature>
<feature type="region of interest" description="Disordered" evidence="1">
    <location>
        <begin position="547"/>
        <end position="585"/>
    </location>
</feature>
<feature type="domain" description="TRP C-terminal" evidence="3">
    <location>
        <begin position="112"/>
        <end position="500"/>
    </location>
</feature>
<dbReference type="OrthoDB" id="73135at2759"/>
<dbReference type="InterPro" id="IPR010308">
    <property type="entry name" value="TRP_C"/>
</dbReference>
<feature type="transmembrane region" description="Helical" evidence="2">
    <location>
        <begin position="22"/>
        <end position="40"/>
    </location>
</feature>
<reference evidence="4" key="1">
    <citation type="submission" date="2021-02" db="EMBL/GenBank/DDBJ databases">
        <authorList>
            <person name="Palmer J.M."/>
        </authorList>
    </citation>
    <scope>NUCLEOTIDE SEQUENCE</scope>
    <source>
        <strain evidence="4">SCRP23</strain>
    </source>
</reference>
<feature type="transmembrane region" description="Helical" evidence="2">
    <location>
        <begin position="404"/>
        <end position="422"/>
    </location>
</feature>
<keyword evidence="2" id="KW-0812">Transmembrane</keyword>
<comment type="caution">
    <text evidence="4">The sequence shown here is derived from an EMBL/GenBank/DDBJ whole genome shotgun (WGS) entry which is preliminary data.</text>
</comment>
<name>A0A8T1X9R3_9STRA</name>
<evidence type="ECO:0000259" key="3">
    <source>
        <dbReference type="Pfam" id="PF06011"/>
    </source>
</evidence>
<feature type="region of interest" description="Disordered" evidence="1">
    <location>
        <begin position="658"/>
        <end position="738"/>
    </location>
</feature>